<name>A0A5B8A3Y4_9BACT</name>
<dbReference type="Proteomes" id="UP000305398">
    <property type="component" value="Chromosome"/>
</dbReference>
<dbReference type="AlphaFoldDB" id="A0A5B8A3Y4"/>
<feature type="transmembrane region" description="Helical" evidence="1">
    <location>
        <begin position="394"/>
        <end position="418"/>
    </location>
</feature>
<sequence>MKEHAFYISGAVKCRPKANYCLCGVLSGGHLEALMWEICYGDLNAVAGCLICRTLSPSKLLSAMAHSAYKLPACANCEYPFKAAENFCPDCGQQNHPLDLSFGHVAEEVLEGVFHFDGKVFRTLRLLLFAPGSLTLRFWQGKRVAYVPPVRLYVFISFLFFLLLSLALHAPEHGATRTLGERLRQTSIQFRADSIRLAGKMPTADSARIKLLLRKSRHVAVLNGIVNSDVNSDTVEYRRWNGVLYTPQEWRELPDYSSAQFDDVLRRHGQEPSVLSRFVLRQGYRVMQSSEQELSHQFVRGISLMMFVLMPVFALLLKLLYIRRKQYYLAHLMFAIHVHCFAFLLFSVNMALSLFAHMPAKSILVVLLIVALYLVLALHKAYQQNWLKTAVKFAFLLGLYSLVIAVGLVGALGLSMVLV</sequence>
<protein>
    <submittedName>
        <fullName evidence="2">DUF3667 domain-containing protein</fullName>
    </submittedName>
</protein>
<keyword evidence="3" id="KW-1185">Reference proteome</keyword>
<organism evidence="2 3">
    <name type="scientific">Hymenobacter jejuensis</name>
    <dbReference type="NCBI Taxonomy" id="2502781"/>
    <lineage>
        <taxon>Bacteria</taxon>
        <taxon>Pseudomonadati</taxon>
        <taxon>Bacteroidota</taxon>
        <taxon>Cytophagia</taxon>
        <taxon>Cytophagales</taxon>
        <taxon>Hymenobacteraceae</taxon>
        <taxon>Hymenobacter</taxon>
    </lineage>
</organism>
<dbReference type="KEGG" id="hyj:FHG12_19200"/>
<evidence type="ECO:0000256" key="1">
    <source>
        <dbReference type="SAM" id="Phobius"/>
    </source>
</evidence>
<feature type="transmembrane region" description="Helical" evidence="1">
    <location>
        <begin position="152"/>
        <end position="170"/>
    </location>
</feature>
<feature type="transmembrane region" description="Helical" evidence="1">
    <location>
        <begin position="298"/>
        <end position="320"/>
    </location>
</feature>
<dbReference type="Pfam" id="PF12412">
    <property type="entry name" value="DUF3667"/>
    <property type="match status" value="1"/>
</dbReference>
<keyword evidence="1" id="KW-1133">Transmembrane helix</keyword>
<dbReference type="InterPro" id="IPR022134">
    <property type="entry name" value="DUF3667"/>
</dbReference>
<proteinExistence type="predicted"/>
<feature type="transmembrane region" description="Helical" evidence="1">
    <location>
        <begin position="362"/>
        <end position="382"/>
    </location>
</feature>
<dbReference type="EMBL" id="CP040896">
    <property type="protein sequence ID" value="QDA62094.1"/>
    <property type="molecule type" value="Genomic_DNA"/>
</dbReference>
<evidence type="ECO:0000313" key="2">
    <source>
        <dbReference type="EMBL" id="QDA62094.1"/>
    </source>
</evidence>
<dbReference type="OrthoDB" id="7446256at2"/>
<accession>A0A5B8A3Y4</accession>
<gene>
    <name evidence="2" type="ORF">FHG12_19200</name>
</gene>
<reference evidence="2 3" key="1">
    <citation type="submission" date="2019-06" db="EMBL/GenBank/DDBJ databases">
        <authorList>
            <person name="Srinivasan S."/>
        </authorList>
    </citation>
    <scope>NUCLEOTIDE SEQUENCE [LARGE SCALE GENOMIC DNA]</scope>
    <source>
        <strain evidence="2 3">17J68-5</strain>
    </source>
</reference>
<keyword evidence="1" id="KW-0472">Membrane</keyword>
<feature type="transmembrane region" description="Helical" evidence="1">
    <location>
        <begin position="332"/>
        <end position="356"/>
    </location>
</feature>
<evidence type="ECO:0000313" key="3">
    <source>
        <dbReference type="Proteomes" id="UP000305398"/>
    </source>
</evidence>
<keyword evidence="1" id="KW-0812">Transmembrane</keyword>